<dbReference type="Gramene" id="ERN06968">
    <property type="protein sequence ID" value="ERN06968"/>
    <property type="gene ID" value="AMTR_s00005p00268350"/>
</dbReference>
<dbReference type="eggNOG" id="KOG1603">
    <property type="taxonomic scope" value="Eukaryota"/>
</dbReference>
<protein>
    <recommendedName>
        <fullName evidence="6">HMA domain-containing protein</fullName>
    </recommendedName>
</protein>
<feature type="compositionally biased region" description="Low complexity" evidence="5">
    <location>
        <begin position="99"/>
        <end position="108"/>
    </location>
</feature>
<dbReference type="CDD" id="cd00371">
    <property type="entry name" value="HMA"/>
    <property type="match status" value="1"/>
</dbReference>
<dbReference type="Gene3D" id="3.30.70.100">
    <property type="match status" value="1"/>
</dbReference>
<sequence>MTKDEDFKLLKIQTCVLKVHIHCEGCKQEVKKVLQKIEGVYTVSIDAEQQKVTVSGNVDYATLMKKLSRSGKHAEPWLQKAKQSQQKVQTLNPNKQEKSNNNQNQKPSSLIKDMKAFKKLQAFNLEEDDFSGEDDEDSGDEDEACNEFRMMVQNNGKKNPNPNPNHNQSFKNGGAGTPGSGGKNANSSERNSHNQSAMKVSDQKGPNNSNGSKVVGFNGAEVKRGGHEINGIGGLGLGFNGAGANGAGLGFQPQQHHFNNLQGAAMAAQGYGVNPTSYQQQLQQQQLQQQQQQQAAVMMMMNNNSIHRPQTLGERYMPQMMYYRAPPTPAATAFHHPQSESAEYATHIFSDENANSCSIM</sequence>
<evidence type="ECO:0000313" key="7">
    <source>
        <dbReference type="EMBL" id="ERN06968.1"/>
    </source>
</evidence>
<feature type="compositionally biased region" description="Polar residues" evidence="5">
    <location>
        <begin position="183"/>
        <end position="212"/>
    </location>
</feature>
<keyword evidence="8" id="KW-1185">Reference proteome</keyword>
<dbReference type="Pfam" id="PF00403">
    <property type="entry name" value="HMA"/>
    <property type="match status" value="1"/>
</dbReference>
<dbReference type="Proteomes" id="UP000017836">
    <property type="component" value="Unassembled WGS sequence"/>
</dbReference>
<evidence type="ECO:0000256" key="1">
    <source>
        <dbReference type="ARBA" id="ARBA00022481"/>
    </source>
</evidence>
<dbReference type="PANTHER" id="PTHR45868:SF93">
    <property type="entry name" value="OS12G0144600 PROTEIN"/>
    <property type="match status" value="1"/>
</dbReference>
<name>W1PG71_AMBTC</name>
<feature type="compositionally biased region" description="Gly residues" evidence="5">
    <location>
        <begin position="173"/>
        <end position="182"/>
    </location>
</feature>
<dbReference type="OrthoDB" id="689350at2759"/>
<dbReference type="HOGENOM" id="CLU_041066_0_0_1"/>
<comment type="similarity">
    <text evidence="4">Belongs to the HIPP family.</text>
</comment>
<keyword evidence="2" id="KW-0479">Metal-binding</keyword>
<keyword evidence="3" id="KW-0449">Lipoprotein</keyword>
<dbReference type="InterPro" id="IPR036163">
    <property type="entry name" value="HMA_dom_sf"/>
</dbReference>
<feature type="domain" description="HMA" evidence="6">
    <location>
        <begin position="12"/>
        <end position="75"/>
    </location>
</feature>
<evidence type="ECO:0000256" key="4">
    <source>
        <dbReference type="ARBA" id="ARBA00024045"/>
    </source>
</evidence>
<evidence type="ECO:0000259" key="6">
    <source>
        <dbReference type="PROSITE" id="PS50846"/>
    </source>
</evidence>
<dbReference type="AlphaFoldDB" id="W1PG71"/>
<evidence type="ECO:0000256" key="2">
    <source>
        <dbReference type="ARBA" id="ARBA00022723"/>
    </source>
</evidence>
<dbReference type="InterPro" id="IPR006121">
    <property type="entry name" value="HMA_dom"/>
</dbReference>
<evidence type="ECO:0000256" key="5">
    <source>
        <dbReference type="SAM" id="MobiDB-lite"/>
    </source>
</evidence>
<dbReference type="GO" id="GO:0046872">
    <property type="term" value="F:metal ion binding"/>
    <property type="evidence" value="ECO:0007669"/>
    <property type="project" value="UniProtKB-KW"/>
</dbReference>
<evidence type="ECO:0000256" key="3">
    <source>
        <dbReference type="ARBA" id="ARBA00023289"/>
    </source>
</evidence>
<feature type="region of interest" description="Disordered" evidence="5">
    <location>
        <begin position="85"/>
        <end position="108"/>
    </location>
</feature>
<keyword evidence="3" id="KW-0636">Prenylation</keyword>
<organism evidence="7 8">
    <name type="scientific">Amborella trichopoda</name>
    <dbReference type="NCBI Taxonomy" id="13333"/>
    <lineage>
        <taxon>Eukaryota</taxon>
        <taxon>Viridiplantae</taxon>
        <taxon>Streptophyta</taxon>
        <taxon>Embryophyta</taxon>
        <taxon>Tracheophyta</taxon>
        <taxon>Spermatophyta</taxon>
        <taxon>Magnoliopsida</taxon>
        <taxon>Amborellales</taxon>
        <taxon>Amborellaceae</taxon>
        <taxon>Amborella</taxon>
    </lineage>
</organism>
<evidence type="ECO:0000313" key="8">
    <source>
        <dbReference type="Proteomes" id="UP000017836"/>
    </source>
</evidence>
<keyword evidence="1" id="KW-0488">Methylation</keyword>
<dbReference type="EMBL" id="KI393866">
    <property type="protein sequence ID" value="ERN06968.1"/>
    <property type="molecule type" value="Genomic_DNA"/>
</dbReference>
<dbReference type="PANTHER" id="PTHR45868">
    <property type="entry name" value="HEAVY METAL-ASSOCIATED ISOPRENYLATED PLANT PROTEIN 33-RELATED"/>
    <property type="match status" value="1"/>
</dbReference>
<dbReference type="PROSITE" id="PS50846">
    <property type="entry name" value="HMA_2"/>
    <property type="match status" value="1"/>
</dbReference>
<dbReference type="STRING" id="13333.W1PG71"/>
<dbReference type="OMA" id="SAATHMF"/>
<dbReference type="FunFam" id="3.30.70.100:FF:000008">
    <property type="entry name" value="Copper transport protein ATOX1"/>
    <property type="match status" value="1"/>
</dbReference>
<feature type="region of interest" description="Disordered" evidence="5">
    <location>
        <begin position="153"/>
        <end position="217"/>
    </location>
</feature>
<dbReference type="SUPFAM" id="SSF55008">
    <property type="entry name" value="HMA, heavy metal-associated domain"/>
    <property type="match status" value="1"/>
</dbReference>
<proteinExistence type="inferred from homology"/>
<accession>W1PG71</accession>
<reference evidence="8" key="1">
    <citation type="journal article" date="2013" name="Science">
        <title>The Amborella genome and the evolution of flowering plants.</title>
        <authorList>
            <consortium name="Amborella Genome Project"/>
        </authorList>
    </citation>
    <scope>NUCLEOTIDE SEQUENCE [LARGE SCALE GENOMIC DNA]</scope>
</reference>
<gene>
    <name evidence="7" type="ORF">AMTR_s00005p00268350</name>
</gene>
<feature type="compositionally biased region" description="Low complexity" evidence="5">
    <location>
        <begin position="154"/>
        <end position="167"/>
    </location>
</feature>